<proteinExistence type="inferred from homology"/>
<dbReference type="PANTHER" id="PTHR32060">
    <property type="entry name" value="TAIL-SPECIFIC PROTEASE"/>
    <property type="match status" value="1"/>
</dbReference>
<evidence type="ECO:0000313" key="7">
    <source>
        <dbReference type="EMBL" id="SMP06001.1"/>
    </source>
</evidence>
<comment type="caution">
    <text evidence="7">The sequence shown here is derived from an EMBL/GenBank/DDBJ whole genome shotgun (WGS) entry which is preliminary data.</text>
</comment>
<reference evidence="7" key="1">
    <citation type="submission" date="2017-05" db="EMBL/GenBank/DDBJ databases">
        <authorList>
            <person name="Varghese N."/>
            <person name="Submissions S."/>
        </authorList>
    </citation>
    <scope>NUCLEOTIDE SEQUENCE</scope>
    <source>
        <strain evidence="7">DSM 18763</strain>
    </source>
</reference>
<protein>
    <submittedName>
        <fullName evidence="7">Carboxyl-terminal processing protease</fullName>
    </submittedName>
</protein>
<dbReference type="PROSITE" id="PS50106">
    <property type="entry name" value="PDZ"/>
    <property type="match status" value="1"/>
</dbReference>
<dbReference type="GO" id="GO:0004175">
    <property type="term" value="F:endopeptidase activity"/>
    <property type="evidence" value="ECO:0007669"/>
    <property type="project" value="TreeGrafter"/>
</dbReference>
<dbReference type="SMART" id="SM00245">
    <property type="entry name" value="TSPc"/>
    <property type="match status" value="1"/>
</dbReference>
<dbReference type="Gene3D" id="3.90.226.10">
    <property type="entry name" value="2-enoyl-CoA Hydratase, Chain A, domain 1"/>
    <property type="match status" value="1"/>
</dbReference>
<dbReference type="CDD" id="cd07560">
    <property type="entry name" value="Peptidase_S41_CPP"/>
    <property type="match status" value="1"/>
</dbReference>
<dbReference type="GO" id="GO:0008236">
    <property type="term" value="F:serine-type peptidase activity"/>
    <property type="evidence" value="ECO:0007669"/>
    <property type="project" value="UniProtKB-KW"/>
</dbReference>
<dbReference type="InterPro" id="IPR005151">
    <property type="entry name" value="Tail-specific_protease"/>
</dbReference>
<comment type="similarity">
    <text evidence="1 5">Belongs to the peptidase S41A family.</text>
</comment>
<evidence type="ECO:0000313" key="8">
    <source>
        <dbReference type="Proteomes" id="UP001157947"/>
    </source>
</evidence>
<dbReference type="EMBL" id="FXTX01000004">
    <property type="protein sequence ID" value="SMP06001.1"/>
    <property type="molecule type" value="Genomic_DNA"/>
</dbReference>
<dbReference type="GO" id="GO:0007165">
    <property type="term" value="P:signal transduction"/>
    <property type="evidence" value="ECO:0007669"/>
    <property type="project" value="TreeGrafter"/>
</dbReference>
<sequence length="408" mass="44915">MRNKLLTIIGVLSIFIAGVSFGLNTKTEKKDYSDELQIISTYTDVLKLVEENYPDPVKPKDLLYGSLRGMLSALDPYSTFFTPEEFKEFTTETQGEFGGLGIEITMENNRLMVVSPIEDTPAYKAGIKAGDVILEIDGQPTDKMSLPQAVKLMRGKPGTKVTLTIFRKGVDKPFKVEIVRDIIKVKSVKTKELENGKIGYIRLAQFQENSAEEFEKALKQFKDKEGLIIDLRNDPGGLLTVAISIADQLLPKGKLIVYTQGKDPKSREDYFSTSDPIIPTSMPIVVLVNKGSASASEILTGALKDNKRAIIVGDTTFGKASVQTLIPLPDGSGIKLTTAHYYTPSGALIMNKGIVPDIIVKVSEEEEINRMKAERDAKLNGKEVEIKDPQLEAAINAVKILNFAKKLN</sequence>
<dbReference type="Proteomes" id="UP001157947">
    <property type="component" value="Unassembled WGS sequence"/>
</dbReference>
<dbReference type="GO" id="GO:0006508">
    <property type="term" value="P:proteolysis"/>
    <property type="evidence" value="ECO:0007669"/>
    <property type="project" value="UniProtKB-KW"/>
</dbReference>
<keyword evidence="2 5" id="KW-0645">Protease</keyword>
<dbReference type="SUPFAM" id="SSF52096">
    <property type="entry name" value="ClpP/crotonase"/>
    <property type="match status" value="1"/>
</dbReference>
<dbReference type="RefSeq" id="WP_265134969.1">
    <property type="nucleotide sequence ID" value="NZ_FXTX01000004.1"/>
</dbReference>
<organism evidence="7 8">
    <name type="scientific">Venenivibrio stagnispumantis</name>
    <dbReference type="NCBI Taxonomy" id="407998"/>
    <lineage>
        <taxon>Bacteria</taxon>
        <taxon>Pseudomonadati</taxon>
        <taxon>Aquificota</taxon>
        <taxon>Aquificia</taxon>
        <taxon>Aquificales</taxon>
        <taxon>Hydrogenothermaceae</taxon>
        <taxon>Venenivibrio</taxon>
    </lineage>
</organism>
<dbReference type="Gene3D" id="2.30.42.10">
    <property type="match status" value="1"/>
</dbReference>
<keyword evidence="8" id="KW-1185">Reference proteome</keyword>
<dbReference type="NCBIfam" id="TIGR00225">
    <property type="entry name" value="prc"/>
    <property type="match status" value="1"/>
</dbReference>
<keyword evidence="3 5" id="KW-0378">Hydrolase</keyword>
<name>A0AA46ADM6_9AQUI</name>
<dbReference type="SUPFAM" id="SSF50156">
    <property type="entry name" value="PDZ domain-like"/>
    <property type="match status" value="1"/>
</dbReference>
<dbReference type="InterPro" id="IPR004447">
    <property type="entry name" value="Peptidase_S41A"/>
</dbReference>
<dbReference type="PANTHER" id="PTHR32060:SF30">
    <property type="entry name" value="CARBOXY-TERMINAL PROCESSING PROTEASE CTPA"/>
    <property type="match status" value="1"/>
</dbReference>
<feature type="domain" description="PDZ" evidence="6">
    <location>
        <begin position="86"/>
        <end position="154"/>
    </location>
</feature>
<dbReference type="Pfam" id="PF03572">
    <property type="entry name" value="Peptidase_S41"/>
    <property type="match status" value="1"/>
</dbReference>
<dbReference type="GO" id="GO:0030288">
    <property type="term" value="C:outer membrane-bounded periplasmic space"/>
    <property type="evidence" value="ECO:0007669"/>
    <property type="project" value="TreeGrafter"/>
</dbReference>
<evidence type="ECO:0000259" key="6">
    <source>
        <dbReference type="PROSITE" id="PS50106"/>
    </source>
</evidence>
<dbReference type="SMART" id="SM00228">
    <property type="entry name" value="PDZ"/>
    <property type="match status" value="1"/>
</dbReference>
<dbReference type="FunFam" id="2.30.42.10:FF:000063">
    <property type="entry name" value="Peptidase, S41 family"/>
    <property type="match status" value="1"/>
</dbReference>
<evidence type="ECO:0000256" key="1">
    <source>
        <dbReference type="ARBA" id="ARBA00009179"/>
    </source>
</evidence>
<dbReference type="Pfam" id="PF13180">
    <property type="entry name" value="PDZ_2"/>
    <property type="match status" value="1"/>
</dbReference>
<dbReference type="InterPro" id="IPR001478">
    <property type="entry name" value="PDZ"/>
</dbReference>
<evidence type="ECO:0000256" key="2">
    <source>
        <dbReference type="ARBA" id="ARBA00022670"/>
    </source>
</evidence>
<dbReference type="InterPro" id="IPR029045">
    <property type="entry name" value="ClpP/crotonase-like_dom_sf"/>
</dbReference>
<dbReference type="AlphaFoldDB" id="A0AA46ADM6"/>
<evidence type="ECO:0000256" key="3">
    <source>
        <dbReference type="ARBA" id="ARBA00022801"/>
    </source>
</evidence>
<dbReference type="CDD" id="cd06782">
    <property type="entry name" value="cpPDZ_CPP-like"/>
    <property type="match status" value="1"/>
</dbReference>
<dbReference type="Gene3D" id="3.30.750.44">
    <property type="match status" value="1"/>
</dbReference>
<accession>A0AA46ADM6</accession>
<evidence type="ECO:0000256" key="5">
    <source>
        <dbReference type="RuleBase" id="RU004404"/>
    </source>
</evidence>
<evidence type="ECO:0000256" key="4">
    <source>
        <dbReference type="ARBA" id="ARBA00022825"/>
    </source>
</evidence>
<dbReference type="InterPro" id="IPR036034">
    <property type="entry name" value="PDZ_sf"/>
</dbReference>
<keyword evidence="4 5" id="KW-0720">Serine protease</keyword>
<gene>
    <name evidence="7" type="ORF">SAMN06264868_10415</name>
</gene>